<dbReference type="OrthoDB" id="561150at2"/>
<gene>
    <name evidence="2" type="ORF">MC7420_2481</name>
</gene>
<dbReference type="Gene3D" id="3.40.390.10">
    <property type="entry name" value="Collagenase (Catalytic Domain)"/>
    <property type="match status" value="1"/>
</dbReference>
<keyword evidence="3" id="KW-1185">Reference proteome</keyword>
<sequence>MVQSNTNPFNEQEQSAASISADQGGNYSYCSLPEVAPRDLSEIVDRNRANLIQFLDKKWVNGTILHYYFFDQPTEWATTETEKNVVRQAFNTWKQVGMGLEFKEVNLPDEAEIRIGFLRGDGAWSYIGRDILNIGRDERTMNFGWDLTRFPGEINTAIHEIGHTLGLPHEHQNPNAGIVWDEEAVYASLAAPPNNWDRETTYYNIIRKINPDMVQGSNWDPNSVMHYPFGAGLIKEPPQYQNGLTPEPGLSERDTTWVKQFYPLLEEEDYTELKPFQSVPLTIAPGEQMNFRIEPNATRSYMIRTFGTSDTVMVLFEEVDGELRYLTGDDDSGEDYNAEIKVRLFRGRRYVLRIRLYYSDRAGETAVMMW</sequence>
<organism evidence="2 3">
    <name type="scientific">Coleofasciculus chthonoplastes PCC 7420</name>
    <dbReference type="NCBI Taxonomy" id="118168"/>
    <lineage>
        <taxon>Bacteria</taxon>
        <taxon>Bacillati</taxon>
        <taxon>Cyanobacteriota</taxon>
        <taxon>Cyanophyceae</taxon>
        <taxon>Coleofasciculales</taxon>
        <taxon>Coleofasciculaceae</taxon>
        <taxon>Coleofasciculus</taxon>
    </lineage>
</organism>
<protein>
    <submittedName>
        <fullName evidence="2">Matrixin family</fullName>
    </submittedName>
</protein>
<dbReference type="HOGENOM" id="CLU_873710_0_0_3"/>
<dbReference type="GO" id="GO:0008270">
    <property type="term" value="F:zinc ion binding"/>
    <property type="evidence" value="ECO:0007669"/>
    <property type="project" value="InterPro"/>
</dbReference>
<feature type="domain" description="Peptidase metallopeptidase" evidence="1">
    <location>
        <begin position="55"/>
        <end position="205"/>
    </location>
</feature>
<dbReference type="GO" id="GO:0006508">
    <property type="term" value="P:proteolysis"/>
    <property type="evidence" value="ECO:0007669"/>
    <property type="project" value="InterPro"/>
</dbReference>
<dbReference type="GO" id="GO:0004222">
    <property type="term" value="F:metalloendopeptidase activity"/>
    <property type="evidence" value="ECO:0007669"/>
    <property type="project" value="InterPro"/>
</dbReference>
<dbReference type="eggNOG" id="COG5549">
    <property type="taxonomic scope" value="Bacteria"/>
</dbReference>
<proteinExistence type="predicted"/>
<dbReference type="EMBL" id="DS989863">
    <property type="protein sequence ID" value="EDX72573.1"/>
    <property type="molecule type" value="Genomic_DNA"/>
</dbReference>
<dbReference type="STRING" id="118168.MC7420_2481"/>
<dbReference type="RefSeq" id="WP_006104255.1">
    <property type="nucleotide sequence ID" value="NZ_DS989863.1"/>
</dbReference>
<name>B4VZP1_9CYAN</name>
<evidence type="ECO:0000313" key="3">
    <source>
        <dbReference type="Proteomes" id="UP000003835"/>
    </source>
</evidence>
<dbReference type="Pfam" id="PF01400">
    <property type="entry name" value="Astacin"/>
    <property type="match status" value="1"/>
</dbReference>
<dbReference type="AlphaFoldDB" id="B4VZP1"/>
<dbReference type="Proteomes" id="UP000003835">
    <property type="component" value="Unassembled WGS sequence"/>
</dbReference>
<dbReference type="SUPFAM" id="SSF55486">
    <property type="entry name" value="Metalloproteases ('zincins'), catalytic domain"/>
    <property type="match status" value="1"/>
</dbReference>
<evidence type="ECO:0000259" key="1">
    <source>
        <dbReference type="SMART" id="SM00235"/>
    </source>
</evidence>
<dbReference type="InterPro" id="IPR001506">
    <property type="entry name" value="Peptidase_M12A"/>
</dbReference>
<reference evidence="2 3" key="1">
    <citation type="submission" date="2008-07" db="EMBL/GenBank/DDBJ databases">
        <authorList>
            <person name="Tandeau de Marsac N."/>
            <person name="Ferriera S."/>
            <person name="Johnson J."/>
            <person name="Kravitz S."/>
            <person name="Beeson K."/>
            <person name="Sutton G."/>
            <person name="Rogers Y.-H."/>
            <person name="Friedman R."/>
            <person name="Frazier M."/>
            <person name="Venter J.C."/>
        </authorList>
    </citation>
    <scope>NUCLEOTIDE SEQUENCE [LARGE SCALE GENOMIC DNA]</scope>
    <source>
        <strain evidence="2 3">PCC 7420</strain>
    </source>
</reference>
<evidence type="ECO:0000313" key="2">
    <source>
        <dbReference type="EMBL" id="EDX72573.1"/>
    </source>
</evidence>
<dbReference type="InterPro" id="IPR006026">
    <property type="entry name" value="Peptidase_Metallo"/>
</dbReference>
<accession>B4VZP1</accession>
<dbReference type="InterPro" id="IPR024079">
    <property type="entry name" value="MetalloPept_cat_dom_sf"/>
</dbReference>
<dbReference type="SMART" id="SM00235">
    <property type="entry name" value="ZnMc"/>
    <property type="match status" value="1"/>
</dbReference>